<dbReference type="InterPro" id="IPR002164">
    <property type="entry name" value="NAP_family"/>
</dbReference>
<gene>
    <name evidence="4" type="primary">RvY_09952-1</name>
    <name evidence="4" type="synonym">RvY_09952.1</name>
    <name evidence="4" type="ORF">RvY_09952</name>
</gene>
<evidence type="ECO:0000256" key="2">
    <source>
        <dbReference type="RuleBase" id="RU003876"/>
    </source>
</evidence>
<keyword evidence="5" id="KW-1185">Reference proteome</keyword>
<dbReference type="GO" id="GO:0005634">
    <property type="term" value="C:nucleus"/>
    <property type="evidence" value="ECO:0007669"/>
    <property type="project" value="InterPro"/>
</dbReference>
<accession>A0A1D1VK46</accession>
<reference evidence="4 5" key="1">
    <citation type="journal article" date="2016" name="Nat. Commun.">
        <title>Extremotolerant tardigrade genome and improved radiotolerance of human cultured cells by tardigrade-unique protein.</title>
        <authorList>
            <person name="Hashimoto T."/>
            <person name="Horikawa D.D."/>
            <person name="Saito Y."/>
            <person name="Kuwahara H."/>
            <person name="Kozuka-Hata H."/>
            <person name="Shin-I T."/>
            <person name="Minakuchi Y."/>
            <person name="Ohishi K."/>
            <person name="Motoyama A."/>
            <person name="Aizu T."/>
            <person name="Enomoto A."/>
            <person name="Kondo K."/>
            <person name="Tanaka S."/>
            <person name="Hara Y."/>
            <person name="Koshikawa S."/>
            <person name="Sagara H."/>
            <person name="Miura T."/>
            <person name="Yokobori S."/>
            <person name="Miyagawa K."/>
            <person name="Suzuki Y."/>
            <person name="Kubo T."/>
            <person name="Oyama M."/>
            <person name="Kohara Y."/>
            <person name="Fujiyama A."/>
            <person name="Arakawa K."/>
            <person name="Katayama T."/>
            <person name="Toyoda A."/>
            <person name="Kunieda T."/>
        </authorList>
    </citation>
    <scope>NUCLEOTIDE SEQUENCE [LARGE SCALE GENOMIC DNA]</scope>
    <source>
        <strain evidence="4 5">YOKOZUNA-1</strain>
    </source>
</reference>
<dbReference type="Pfam" id="PF00956">
    <property type="entry name" value="NAP"/>
    <property type="match status" value="1"/>
</dbReference>
<dbReference type="Proteomes" id="UP000186922">
    <property type="component" value="Unassembled WGS sequence"/>
</dbReference>
<dbReference type="Gene3D" id="3.30.1120.90">
    <property type="entry name" value="Nucleosome assembly protein"/>
    <property type="match status" value="1"/>
</dbReference>
<dbReference type="SUPFAM" id="SSF143113">
    <property type="entry name" value="NAP-like"/>
    <property type="match status" value="1"/>
</dbReference>
<organism evidence="4 5">
    <name type="scientific">Ramazzottius varieornatus</name>
    <name type="common">Water bear</name>
    <name type="synonym">Tardigrade</name>
    <dbReference type="NCBI Taxonomy" id="947166"/>
    <lineage>
        <taxon>Eukaryota</taxon>
        <taxon>Metazoa</taxon>
        <taxon>Ecdysozoa</taxon>
        <taxon>Tardigrada</taxon>
        <taxon>Eutardigrada</taxon>
        <taxon>Parachela</taxon>
        <taxon>Hypsibioidea</taxon>
        <taxon>Ramazzottiidae</taxon>
        <taxon>Ramazzottius</taxon>
    </lineage>
</organism>
<dbReference type="STRING" id="947166.A0A1D1VK46"/>
<feature type="region of interest" description="Disordered" evidence="3">
    <location>
        <begin position="1"/>
        <end position="43"/>
    </location>
</feature>
<name>A0A1D1VK46_RAMVA</name>
<protein>
    <recommendedName>
        <fullName evidence="6">Nucleosome assembly protein</fullName>
    </recommendedName>
</protein>
<feature type="compositionally biased region" description="Acidic residues" evidence="3">
    <location>
        <begin position="319"/>
        <end position="351"/>
    </location>
</feature>
<feature type="region of interest" description="Disordered" evidence="3">
    <location>
        <begin position="318"/>
        <end position="381"/>
    </location>
</feature>
<evidence type="ECO:0000313" key="4">
    <source>
        <dbReference type="EMBL" id="GAU98868.1"/>
    </source>
</evidence>
<dbReference type="PANTHER" id="PTHR11875">
    <property type="entry name" value="TESTIS-SPECIFIC Y-ENCODED PROTEIN"/>
    <property type="match status" value="1"/>
</dbReference>
<dbReference type="AlphaFoldDB" id="A0A1D1VK46"/>
<dbReference type="InterPro" id="IPR037231">
    <property type="entry name" value="NAP-like_sf"/>
</dbReference>
<dbReference type="Gene3D" id="1.20.5.1500">
    <property type="match status" value="1"/>
</dbReference>
<evidence type="ECO:0000256" key="1">
    <source>
        <dbReference type="ARBA" id="ARBA00009947"/>
    </source>
</evidence>
<evidence type="ECO:0000256" key="3">
    <source>
        <dbReference type="SAM" id="MobiDB-lite"/>
    </source>
</evidence>
<feature type="compositionally biased region" description="Acidic residues" evidence="3">
    <location>
        <begin position="31"/>
        <end position="41"/>
    </location>
</feature>
<comment type="caution">
    <text evidence="4">The sequence shown here is derived from an EMBL/GenBank/DDBJ whole genome shotgun (WGS) entry which is preliminary data.</text>
</comment>
<dbReference type="OrthoDB" id="27325at2759"/>
<dbReference type="EMBL" id="BDGG01000005">
    <property type="protein sequence ID" value="GAU98868.1"/>
    <property type="molecule type" value="Genomic_DNA"/>
</dbReference>
<dbReference type="GO" id="GO:0006334">
    <property type="term" value="P:nucleosome assembly"/>
    <property type="evidence" value="ECO:0007669"/>
    <property type="project" value="InterPro"/>
</dbReference>
<comment type="similarity">
    <text evidence="1 2">Belongs to the nucleosome assembly protein (NAP) family.</text>
</comment>
<evidence type="ECO:0008006" key="6">
    <source>
        <dbReference type="Google" id="ProtNLM"/>
    </source>
</evidence>
<evidence type="ECO:0000313" key="5">
    <source>
        <dbReference type="Proteomes" id="UP000186922"/>
    </source>
</evidence>
<sequence length="381" mass="42764">MAPLDPAKGKQEAKGQLAPVHPPHLGAGDNHDDDEEEEEEVTLPRNIVERINALKHIHMDIQKVKMDMHTKLFTLEAEYHKKMIPLLKKRADIINGVITPTEQETKFLLKDGETEQTMGEANEEKGIPEFWKAVLMASVHTEHLISEKDSEVLTHLTDIRVVYSEKPLGFSLEFEFAENPFFHNNVLTRSYEFKTDIDREELYHASGLSPSTTNGTVINWKEGKNTTRTTEVTFQRNKKTGQRRQVTNEIETESFFTFFSPKVEDLSSLSKSANAGAGDAAEDDKLDEQAEQAELDFEMASYIRTRVVPRALLIFTGQDGEDDDFDDEDDFDEEDEDGDEDDSGESDESDDAPPAKKPDTAGQGSKQAGSGGKQQKGPRKS</sequence>
<proteinExistence type="inferred from homology"/>